<feature type="transmembrane region" description="Helical" evidence="6">
    <location>
        <begin position="220"/>
        <end position="240"/>
    </location>
</feature>
<dbReference type="Proteomes" id="UP001597544">
    <property type="component" value="Unassembled WGS sequence"/>
</dbReference>
<evidence type="ECO:0000256" key="2">
    <source>
        <dbReference type="ARBA" id="ARBA00022475"/>
    </source>
</evidence>
<evidence type="ECO:0000256" key="4">
    <source>
        <dbReference type="ARBA" id="ARBA00022989"/>
    </source>
</evidence>
<proteinExistence type="predicted"/>
<evidence type="ECO:0000256" key="5">
    <source>
        <dbReference type="ARBA" id="ARBA00023136"/>
    </source>
</evidence>
<reference evidence="8" key="1">
    <citation type="journal article" date="2019" name="Int. J. Syst. Evol. Microbiol.">
        <title>The Global Catalogue of Microorganisms (GCM) 10K type strain sequencing project: providing services to taxonomists for standard genome sequencing and annotation.</title>
        <authorList>
            <consortium name="The Broad Institute Genomics Platform"/>
            <consortium name="The Broad Institute Genome Sequencing Center for Infectious Disease"/>
            <person name="Wu L."/>
            <person name="Ma J."/>
        </authorList>
    </citation>
    <scope>NUCLEOTIDE SEQUENCE [LARGE SCALE GENOMIC DNA]</scope>
    <source>
        <strain evidence="8">KCTC 42498</strain>
    </source>
</reference>
<evidence type="ECO:0000313" key="7">
    <source>
        <dbReference type="EMBL" id="MFD2514972.1"/>
    </source>
</evidence>
<organism evidence="7 8">
    <name type="scientific">Pontibacter locisalis</name>
    <dbReference type="NCBI Taxonomy" id="1719035"/>
    <lineage>
        <taxon>Bacteria</taxon>
        <taxon>Pseudomonadati</taxon>
        <taxon>Bacteroidota</taxon>
        <taxon>Cytophagia</taxon>
        <taxon>Cytophagales</taxon>
        <taxon>Hymenobacteraceae</taxon>
        <taxon>Pontibacter</taxon>
    </lineage>
</organism>
<dbReference type="InterPro" id="IPR017039">
    <property type="entry name" value="Virul_fac_BrkB"/>
</dbReference>
<protein>
    <submittedName>
        <fullName evidence="7">YihY/virulence factor BrkB family protein</fullName>
    </submittedName>
</protein>
<feature type="transmembrane region" description="Helical" evidence="6">
    <location>
        <begin position="246"/>
        <end position="273"/>
    </location>
</feature>
<keyword evidence="5 6" id="KW-0472">Membrane</keyword>
<keyword evidence="4 6" id="KW-1133">Transmembrane helix</keyword>
<dbReference type="EMBL" id="JBHULU010000020">
    <property type="protein sequence ID" value="MFD2514972.1"/>
    <property type="molecule type" value="Genomic_DNA"/>
</dbReference>
<sequence>MSDIKKFFHRIWEVLKDSKKNFQQGEPVVYSAAIAFFTIFSLPAISIVVTMVASIFFSKEAARAKIVGQVTELIGSEAGEQVSTVLENMVDIPSGFWSITIGIVVVVQSASIMFFIIQKALNAVWNVRLKKNIGFTKMLKHRLGALAMVAGLGLLLIISLMLDFMISFFSDRLVDLMEENFNMAVRTINTIFFLTVVLVFFTTIHKVLPAAKISWKDAIAGGVITSVLFLIGKEVINYALTSIKLIGIYAAAGSLVVLLLWVFYSSIIFMLGAEVTKAYANNRGREIEPSEIAEKYSEVNKNKLD</sequence>
<comment type="caution">
    <text evidence="7">The sequence shown here is derived from an EMBL/GenBank/DDBJ whole genome shotgun (WGS) entry which is preliminary data.</text>
</comment>
<evidence type="ECO:0000313" key="8">
    <source>
        <dbReference type="Proteomes" id="UP001597544"/>
    </source>
</evidence>
<feature type="transmembrane region" description="Helical" evidence="6">
    <location>
        <begin position="188"/>
        <end position="208"/>
    </location>
</feature>
<dbReference type="PIRSF" id="PIRSF035875">
    <property type="entry name" value="RNase_BN"/>
    <property type="match status" value="1"/>
</dbReference>
<keyword evidence="3 6" id="KW-0812">Transmembrane</keyword>
<feature type="transmembrane region" description="Helical" evidence="6">
    <location>
        <begin position="28"/>
        <end position="57"/>
    </location>
</feature>
<dbReference type="Pfam" id="PF03631">
    <property type="entry name" value="Virul_fac_BrkB"/>
    <property type="match status" value="1"/>
</dbReference>
<evidence type="ECO:0000256" key="1">
    <source>
        <dbReference type="ARBA" id="ARBA00004651"/>
    </source>
</evidence>
<feature type="transmembrane region" description="Helical" evidence="6">
    <location>
        <begin position="96"/>
        <end position="122"/>
    </location>
</feature>
<accession>A0ABW5IMS6</accession>
<dbReference type="PANTHER" id="PTHR30213">
    <property type="entry name" value="INNER MEMBRANE PROTEIN YHJD"/>
    <property type="match status" value="1"/>
</dbReference>
<name>A0ABW5IMS6_9BACT</name>
<evidence type="ECO:0000256" key="3">
    <source>
        <dbReference type="ARBA" id="ARBA00022692"/>
    </source>
</evidence>
<feature type="transmembrane region" description="Helical" evidence="6">
    <location>
        <begin position="143"/>
        <end position="168"/>
    </location>
</feature>
<gene>
    <name evidence="7" type="ORF">ACFSRY_13930</name>
</gene>
<dbReference type="RefSeq" id="WP_377508751.1">
    <property type="nucleotide sequence ID" value="NZ_JBHULU010000020.1"/>
</dbReference>
<keyword evidence="2" id="KW-1003">Cell membrane</keyword>
<keyword evidence="8" id="KW-1185">Reference proteome</keyword>
<comment type="subcellular location">
    <subcellularLocation>
        <location evidence="1">Cell membrane</location>
        <topology evidence="1">Multi-pass membrane protein</topology>
    </subcellularLocation>
</comment>
<dbReference type="PANTHER" id="PTHR30213:SF1">
    <property type="entry name" value="INNER MEMBRANE PROTEIN YHJD"/>
    <property type="match status" value="1"/>
</dbReference>
<evidence type="ECO:0000256" key="6">
    <source>
        <dbReference type="SAM" id="Phobius"/>
    </source>
</evidence>